<dbReference type="EMBL" id="KZ678476">
    <property type="protein sequence ID" value="PSR82507.1"/>
    <property type="molecule type" value="Genomic_DNA"/>
</dbReference>
<dbReference type="InParanoid" id="A0A2T3A478"/>
<evidence type="ECO:0000256" key="2">
    <source>
        <dbReference type="ARBA" id="ARBA00023445"/>
    </source>
</evidence>
<keyword evidence="1" id="KW-0560">Oxidoreductase</keyword>
<name>A0A2T3A478_9PEZI</name>
<dbReference type="AlphaFoldDB" id="A0A2T3A478"/>
<dbReference type="GO" id="GO:0016616">
    <property type="term" value="F:oxidoreductase activity, acting on the CH-OH group of donors, NAD or NADP as acceptor"/>
    <property type="evidence" value="ECO:0007669"/>
    <property type="project" value="TreeGrafter"/>
</dbReference>
<gene>
    <name evidence="4" type="ORF">BD289DRAFT_371194</name>
</gene>
<dbReference type="InterPro" id="IPR050425">
    <property type="entry name" value="NAD(P)_dehydrat-like"/>
</dbReference>
<dbReference type="Proteomes" id="UP000241462">
    <property type="component" value="Unassembled WGS sequence"/>
</dbReference>
<evidence type="ECO:0000313" key="5">
    <source>
        <dbReference type="Proteomes" id="UP000241462"/>
    </source>
</evidence>
<dbReference type="SUPFAM" id="SSF51735">
    <property type="entry name" value="NAD(P)-binding Rossmann-fold domains"/>
    <property type="match status" value="1"/>
</dbReference>
<accession>A0A2T3A478</accession>
<dbReference type="STRING" id="2025994.A0A2T3A478"/>
<evidence type="ECO:0000256" key="1">
    <source>
        <dbReference type="ARBA" id="ARBA00023002"/>
    </source>
</evidence>
<evidence type="ECO:0000259" key="3">
    <source>
        <dbReference type="Pfam" id="PF01370"/>
    </source>
</evidence>
<dbReference type="InterPro" id="IPR001509">
    <property type="entry name" value="Epimerase_deHydtase"/>
</dbReference>
<dbReference type="OrthoDB" id="2735536at2759"/>
<keyword evidence="5" id="KW-1185">Reference proteome</keyword>
<sequence length="365" mass="39777">MNTVKATIQKVEDKLSKSDGTSKQIILVTGATSYIGTHVIKDFLAKGYHVRGQVRNDSSAVKVHRVFPDAVASGTLRTVSVPDITVEGAFDKAVEGVAGVVHCASPFVMQVENNERDLLDPAVKGTNRILEAVAAHAPQVKRIVITSSFASIVDPAQGARPGYTYTEEDWNPTTWDDAVSTESGAVAYCASKVFAEKAAWAFVKEKQPNFTVATVCPPMVYGPVEHDADIKKLNTSVADIYRFMDGSTKEPGETGFPAFADVRDVAEAHLRAYERAEPGRYFITSGSFEYRDVCKVLRDVLPDRADKIPDPEATPAAQFYKTDNSRSAKELGMTFHTLHESIRDTALSLVALEQGKTWAEVNKSA</sequence>
<organism evidence="4 5">
    <name type="scientific">Coniella lustricola</name>
    <dbReference type="NCBI Taxonomy" id="2025994"/>
    <lineage>
        <taxon>Eukaryota</taxon>
        <taxon>Fungi</taxon>
        <taxon>Dikarya</taxon>
        <taxon>Ascomycota</taxon>
        <taxon>Pezizomycotina</taxon>
        <taxon>Sordariomycetes</taxon>
        <taxon>Sordariomycetidae</taxon>
        <taxon>Diaporthales</taxon>
        <taxon>Schizoparmaceae</taxon>
        <taxon>Coniella</taxon>
    </lineage>
</organism>
<proteinExistence type="inferred from homology"/>
<protein>
    <submittedName>
        <fullName evidence="4">Flavonol reductase</fullName>
    </submittedName>
</protein>
<evidence type="ECO:0000313" key="4">
    <source>
        <dbReference type="EMBL" id="PSR82507.1"/>
    </source>
</evidence>
<reference evidence="4 5" key="1">
    <citation type="journal article" date="2018" name="Mycol. Prog.">
        <title>Coniella lustricola, a new species from submerged detritus.</title>
        <authorList>
            <person name="Raudabaugh D.B."/>
            <person name="Iturriaga T."/>
            <person name="Carver A."/>
            <person name="Mondo S."/>
            <person name="Pangilinan J."/>
            <person name="Lipzen A."/>
            <person name="He G."/>
            <person name="Amirebrahimi M."/>
            <person name="Grigoriev I.V."/>
            <person name="Miller A.N."/>
        </authorList>
    </citation>
    <scope>NUCLEOTIDE SEQUENCE [LARGE SCALE GENOMIC DNA]</scope>
    <source>
        <strain evidence="4 5">B22-T-1</strain>
    </source>
</reference>
<feature type="domain" description="NAD-dependent epimerase/dehydratase" evidence="3">
    <location>
        <begin position="26"/>
        <end position="277"/>
    </location>
</feature>
<dbReference type="InterPro" id="IPR036291">
    <property type="entry name" value="NAD(P)-bd_dom_sf"/>
</dbReference>
<dbReference type="Pfam" id="PF01370">
    <property type="entry name" value="Epimerase"/>
    <property type="match status" value="1"/>
</dbReference>
<comment type="similarity">
    <text evidence="2">Belongs to the NAD(P)-dependent epimerase/dehydratase family. Dihydroflavonol-4-reductase subfamily.</text>
</comment>
<dbReference type="PANTHER" id="PTHR10366:SF564">
    <property type="entry name" value="STEROL-4-ALPHA-CARBOXYLATE 3-DEHYDROGENASE, DECARBOXYLATING"/>
    <property type="match status" value="1"/>
</dbReference>
<dbReference type="CDD" id="cd05227">
    <property type="entry name" value="AR_SDR_e"/>
    <property type="match status" value="1"/>
</dbReference>
<dbReference type="PANTHER" id="PTHR10366">
    <property type="entry name" value="NAD DEPENDENT EPIMERASE/DEHYDRATASE"/>
    <property type="match status" value="1"/>
</dbReference>
<dbReference type="Gene3D" id="3.40.50.720">
    <property type="entry name" value="NAD(P)-binding Rossmann-like Domain"/>
    <property type="match status" value="1"/>
</dbReference>